<evidence type="ECO:0000313" key="4">
    <source>
        <dbReference type="EMBL" id="MFD0725427.1"/>
    </source>
</evidence>
<feature type="coiled-coil region" evidence="1">
    <location>
        <begin position="191"/>
        <end position="261"/>
    </location>
</feature>
<keyword evidence="5" id="KW-1185">Reference proteome</keyword>
<feature type="transmembrane region" description="Helical" evidence="3">
    <location>
        <begin position="507"/>
        <end position="527"/>
    </location>
</feature>
<protein>
    <submittedName>
        <fullName evidence="4">XrtA system polysaccharide chain length determinant</fullName>
    </submittedName>
</protein>
<feature type="transmembrane region" description="Helical" evidence="3">
    <location>
        <begin position="43"/>
        <end position="64"/>
    </location>
</feature>
<dbReference type="RefSeq" id="WP_386823051.1">
    <property type="nucleotide sequence ID" value="NZ_JBHTIF010000001.1"/>
</dbReference>
<gene>
    <name evidence="4" type="ORF">ACFQ0E_07390</name>
</gene>
<keyword evidence="3" id="KW-0472">Membrane</keyword>
<dbReference type="PANTHER" id="PTHR32309">
    <property type="entry name" value="TYROSINE-PROTEIN KINASE"/>
    <property type="match status" value="1"/>
</dbReference>
<keyword evidence="1" id="KW-0175">Coiled coil</keyword>
<feature type="transmembrane region" description="Helical" evidence="3">
    <location>
        <begin position="444"/>
        <end position="467"/>
    </location>
</feature>
<dbReference type="InterPro" id="IPR050445">
    <property type="entry name" value="Bact_polysacc_biosynth/exp"/>
</dbReference>
<keyword evidence="3" id="KW-1133">Transmembrane helix</keyword>
<dbReference type="InterPro" id="IPR014345">
    <property type="entry name" value="XrtA_polysacc_chain"/>
</dbReference>
<evidence type="ECO:0000256" key="3">
    <source>
        <dbReference type="SAM" id="Phobius"/>
    </source>
</evidence>
<proteinExistence type="predicted"/>
<dbReference type="PANTHER" id="PTHR32309:SF13">
    <property type="entry name" value="FERRIC ENTEROBACTIN TRANSPORT PROTEIN FEPE"/>
    <property type="match status" value="1"/>
</dbReference>
<accession>A0ABW2YCJ6</accession>
<name>A0ABW2YCJ6_9GAMM</name>
<dbReference type="Proteomes" id="UP001597110">
    <property type="component" value="Unassembled WGS sequence"/>
</dbReference>
<dbReference type="EMBL" id="JBHTIF010000001">
    <property type="protein sequence ID" value="MFD0725427.1"/>
    <property type="molecule type" value="Genomic_DNA"/>
</dbReference>
<sequence>MNVPSLPARRTATARAGAQASQLGLNPNDLVMAMLREGRRYQLVLASIFAGIALVALVAGLFLLPRKYTASTSVLAQESDIIQPLLENRAHATRAIDRAGLARTVVFGRKVMGQVLVAGGWMEDKPSATMQDRLIEQIRERTQITNARENLVQITYHDSEPERAFKVAEAMATLLIEESLASKERESREAYEFIDAQVRDYHRKLTEAEANLQAYRSANTDAQPSSATDSTARIGTLRTQVEQTRMSLMELRSREQALEAQLSGESAVTAVQTRETLYRTQLLELQGQLDTLLLSYTDKHPDVVRVRHQMADIQTAMREEEQRRTRPGAATADAGEVRMNPMYQELRSQLAQTRREIAAIQSRMSASEGLLDNEFGRSRRIAASESELAELTRDYEVNRDIYQDMLRRRENARVSMELDRERRGLTMRIQDPAQMPLRPSGLRFMHFALGGLLAAMMVPLGLLFLLVRFDPRVRSPRQLESRGTYALLSVVPAYRTPRDRRREVGRMMLSGSIVASVFLAYGLVYVLKQVAA</sequence>
<keyword evidence="3" id="KW-0812">Transmembrane</keyword>
<evidence type="ECO:0000256" key="1">
    <source>
        <dbReference type="SAM" id="Coils"/>
    </source>
</evidence>
<dbReference type="NCBIfam" id="TIGR03007">
    <property type="entry name" value="pepcterm_ChnLen"/>
    <property type="match status" value="1"/>
</dbReference>
<evidence type="ECO:0000256" key="2">
    <source>
        <dbReference type="SAM" id="MobiDB-lite"/>
    </source>
</evidence>
<reference evidence="5" key="1">
    <citation type="journal article" date="2019" name="Int. J. Syst. Evol. Microbiol.">
        <title>The Global Catalogue of Microorganisms (GCM) 10K type strain sequencing project: providing services to taxonomists for standard genome sequencing and annotation.</title>
        <authorList>
            <consortium name="The Broad Institute Genomics Platform"/>
            <consortium name="The Broad Institute Genome Sequencing Center for Infectious Disease"/>
            <person name="Wu L."/>
            <person name="Ma J."/>
        </authorList>
    </citation>
    <scope>NUCLEOTIDE SEQUENCE [LARGE SCALE GENOMIC DNA]</scope>
    <source>
        <strain evidence="5">CCUG 55585</strain>
    </source>
</reference>
<organism evidence="4 5">
    <name type="scientific">Lysobacter brunescens</name>
    <dbReference type="NCBI Taxonomy" id="262323"/>
    <lineage>
        <taxon>Bacteria</taxon>
        <taxon>Pseudomonadati</taxon>
        <taxon>Pseudomonadota</taxon>
        <taxon>Gammaproteobacteria</taxon>
        <taxon>Lysobacterales</taxon>
        <taxon>Lysobacteraceae</taxon>
        <taxon>Lysobacter</taxon>
    </lineage>
</organism>
<comment type="caution">
    <text evidence="4">The sequence shown here is derived from an EMBL/GenBank/DDBJ whole genome shotgun (WGS) entry which is preliminary data.</text>
</comment>
<evidence type="ECO:0000313" key="5">
    <source>
        <dbReference type="Proteomes" id="UP001597110"/>
    </source>
</evidence>
<feature type="region of interest" description="Disordered" evidence="2">
    <location>
        <begin position="317"/>
        <end position="336"/>
    </location>
</feature>